<dbReference type="AlphaFoldDB" id="A0A017T757"/>
<gene>
    <name evidence="1" type="ORF">CAP_3663</name>
</gene>
<sequence length="109" mass="11769">MVDQAGDLAPTTGLIDYLRQLLLTAEKSSHMMASWQVRPVEVPVTLLRASNDTDGAPDLGWSEVLGRPIELAMVPGDHLSMVRAPLVLTSALCIEARLDPPERRPGGGR</sequence>
<keyword evidence="2" id="KW-1185">Reference proteome</keyword>
<comment type="caution">
    <text evidence="1">The sequence shown here is derived from an EMBL/GenBank/DDBJ whole genome shotgun (WGS) entry which is preliminary data.</text>
</comment>
<proteinExistence type="predicted"/>
<dbReference type="Proteomes" id="UP000019678">
    <property type="component" value="Unassembled WGS sequence"/>
</dbReference>
<dbReference type="InterPro" id="IPR029058">
    <property type="entry name" value="AB_hydrolase_fold"/>
</dbReference>
<protein>
    <submittedName>
        <fullName evidence="1">Long-chain-fatty-acid--CoA ligase</fullName>
    </submittedName>
</protein>
<keyword evidence="1" id="KW-0436">Ligase</keyword>
<dbReference type="OrthoDB" id="2472181at2"/>
<dbReference type="GO" id="GO:0016874">
    <property type="term" value="F:ligase activity"/>
    <property type="evidence" value="ECO:0007669"/>
    <property type="project" value="UniProtKB-KW"/>
</dbReference>
<organism evidence="1 2">
    <name type="scientific">Chondromyces apiculatus DSM 436</name>
    <dbReference type="NCBI Taxonomy" id="1192034"/>
    <lineage>
        <taxon>Bacteria</taxon>
        <taxon>Pseudomonadati</taxon>
        <taxon>Myxococcota</taxon>
        <taxon>Polyangia</taxon>
        <taxon>Polyangiales</taxon>
        <taxon>Polyangiaceae</taxon>
        <taxon>Chondromyces</taxon>
    </lineage>
</organism>
<dbReference type="Gene3D" id="3.40.50.1820">
    <property type="entry name" value="alpha/beta hydrolase"/>
    <property type="match status" value="1"/>
</dbReference>
<evidence type="ECO:0000313" key="2">
    <source>
        <dbReference type="Proteomes" id="UP000019678"/>
    </source>
</evidence>
<reference evidence="1 2" key="1">
    <citation type="submission" date="2013-05" db="EMBL/GenBank/DDBJ databases">
        <title>Genome assembly of Chondromyces apiculatus DSM 436.</title>
        <authorList>
            <person name="Sharma G."/>
            <person name="Khatri I."/>
            <person name="Kaur C."/>
            <person name="Mayilraj S."/>
            <person name="Subramanian S."/>
        </authorList>
    </citation>
    <scope>NUCLEOTIDE SEQUENCE [LARGE SCALE GENOMIC DNA]</scope>
    <source>
        <strain evidence="1 2">DSM 436</strain>
    </source>
</reference>
<dbReference type="RefSeq" id="WP_156040931.1">
    <property type="nucleotide sequence ID" value="NZ_ASRX01000027.1"/>
</dbReference>
<accession>A0A017T757</accession>
<name>A0A017T757_9BACT</name>
<dbReference type="SUPFAM" id="SSF53474">
    <property type="entry name" value="alpha/beta-Hydrolases"/>
    <property type="match status" value="1"/>
</dbReference>
<evidence type="ECO:0000313" key="1">
    <source>
        <dbReference type="EMBL" id="EYF05073.1"/>
    </source>
</evidence>
<dbReference type="EMBL" id="ASRX01000027">
    <property type="protein sequence ID" value="EYF05073.1"/>
    <property type="molecule type" value="Genomic_DNA"/>
</dbReference>